<comment type="subcellular location">
    <subcellularLocation>
        <location evidence="1">Membrane</location>
        <topology evidence="1">Multi-pass membrane protein</topology>
    </subcellularLocation>
</comment>
<feature type="domain" description="EamA" evidence="7">
    <location>
        <begin position="167"/>
        <end position="299"/>
    </location>
</feature>
<proteinExistence type="inferred from homology"/>
<dbReference type="PANTHER" id="PTHR32322">
    <property type="entry name" value="INNER MEMBRANE TRANSPORTER"/>
    <property type="match status" value="1"/>
</dbReference>
<accession>E6UZN7</accession>
<protein>
    <recommendedName>
        <fullName evidence="7">EamA domain-containing protein</fullName>
    </recommendedName>
</protein>
<evidence type="ECO:0000256" key="4">
    <source>
        <dbReference type="ARBA" id="ARBA00022989"/>
    </source>
</evidence>
<feature type="transmembrane region" description="Helical" evidence="6">
    <location>
        <begin position="227"/>
        <end position="249"/>
    </location>
</feature>
<evidence type="ECO:0000256" key="6">
    <source>
        <dbReference type="SAM" id="Phobius"/>
    </source>
</evidence>
<feature type="transmembrane region" description="Helical" evidence="6">
    <location>
        <begin position="164"/>
        <end position="183"/>
    </location>
</feature>
<organism evidence="8 9">
    <name type="scientific">Variovorax paradoxus (strain EPS)</name>
    <dbReference type="NCBI Taxonomy" id="595537"/>
    <lineage>
        <taxon>Bacteria</taxon>
        <taxon>Pseudomonadati</taxon>
        <taxon>Pseudomonadota</taxon>
        <taxon>Betaproteobacteria</taxon>
        <taxon>Burkholderiales</taxon>
        <taxon>Comamonadaceae</taxon>
        <taxon>Variovorax</taxon>
    </lineage>
</organism>
<feature type="transmembrane region" description="Helical" evidence="6">
    <location>
        <begin position="41"/>
        <end position="58"/>
    </location>
</feature>
<dbReference type="EMBL" id="CP002417">
    <property type="protein sequence ID" value="ADU37845.1"/>
    <property type="molecule type" value="Genomic_DNA"/>
</dbReference>
<dbReference type="GO" id="GO:0016020">
    <property type="term" value="C:membrane"/>
    <property type="evidence" value="ECO:0007669"/>
    <property type="project" value="UniProtKB-SubCell"/>
</dbReference>
<feature type="transmembrane region" description="Helical" evidence="6">
    <location>
        <begin position="195"/>
        <end position="215"/>
    </location>
</feature>
<evidence type="ECO:0000256" key="3">
    <source>
        <dbReference type="ARBA" id="ARBA00022692"/>
    </source>
</evidence>
<evidence type="ECO:0000256" key="1">
    <source>
        <dbReference type="ARBA" id="ARBA00004141"/>
    </source>
</evidence>
<name>E6UZN7_VARPE</name>
<dbReference type="PANTHER" id="PTHR32322:SF2">
    <property type="entry name" value="EAMA DOMAIN-CONTAINING PROTEIN"/>
    <property type="match status" value="1"/>
</dbReference>
<dbReference type="HOGENOM" id="CLU_033863_9_2_4"/>
<dbReference type="InterPro" id="IPR000620">
    <property type="entry name" value="EamA_dom"/>
</dbReference>
<evidence type="ECO:0000313" key="8">
    <source>
        <dbReference type="EMBL" id="ADU37845.1"/>
    </source>
</evidence>
<dbReference type="AlphaFoldDB" id="E6UZN7"/>
<dbReference type="InterPro" id="IPR037185">
    <property type="entry name" value="EmrE-like"/>
</dbReference>
<feature type="transmembrane region" description="Helical" evidence="6">
    <location>
        <begin position="283"/>
        <end position="299"/>
    </location>
</feature>
<reference evidence="9" key="1">
    <citation type="submission" date="2010-12" db="EMBL/GenBank/DDBJ databases">
        <title>Complete sequence of Variovorax paradoxus EPS.</title>
        <authorList>
            <consortium name="US DOE Joint Genome Institute"/>
            <person name="Lucas S."/>
            <person name="Copeland A."/>
            <person name="Lapidus A."/>
            <person name="Cheng J.-F."/>
            <person name="Goodwin L."/>
            <person name="Pitluck S."/>
            <person name="Teshima H."/>
            <person name="Detter J.C."/>
            <person name="Han C."/>
            <person name="Tapia R."/>
            <person name="Land M."/>
            <person name="Hauser L."/>
            <person name="Kyrpides N."/>
            <person name="Ivanova N."/>
            <person name="Ovchinnikova G."/>
            <person name="Orwin P."/>
            <person name="Han J.-I.G."/>
            <person name="Woyke T."/>
        </authorList>
    </citation>
    <scope>NUCLEOTIDE SEQUENCE [LARGE SCALE GENOMIC DNA]</scope>
    <source>
        <strain evidence="9">EPS</strain>
    </source>
</reference>
<feature type="transmembrane region" description="Helical" evidence="6">
    <location>
        <begin position="105"/>
        <end position="125"/>
    </location>
</feature>
<evidence type="ECO:0000259" key="7">
    <source>
        <dbReference type="Pfam" id="PF00892"/>
    </source>
</evidence>
<dbReference type="InterPro" id="IPR050638">
    <property type="entry name" value="AA-Vitamin_Transporters"/>
</dbReference>
<sequence>MNARMSAALAWGGVLLAGALWGGGALVAQFLIDGGIAPQSLSLARFALGVPLLWWLHWRAQRMAEATDARWRDLARREQFQVVGTGAAMALNVSCWFAGIAHLGAALPTVISICCAPVIVALVSVARGYEPFGLRLLGGLVLALAGVALLVMPAKGWGPLPAGHAAGLAWSFGSAFCYALVVLGNARMPVRVPAVTASAWGMSVAALCMLAVAWPSGITWPSGAAQWLGAAYTGVVTTSVAYLAFAWGARRLSPTAAVVGTLIEPLVAALLAALLFAEPMAPRQWLGAVLLAVAMLLLMRRGAKTPPETEAD</sequence>
<dbReference type="Pfam" id="PF00892">
    <property type="entry name" value="EamA"/>
    <property type="match status" value="2"/>
</dbReference>
<keyword evidence="5 6" id="KW-0472">Membrane</keyword>
<dbReference type="KEGG" id="vpe:Varpa_3661"/>
<feature type="transmembrane region" description="Helical" evidence="6">
    <location>
        <begin position="132"/>
        <end position="152"/>
    </location>
</feature>
<dbReference type="eggNOG" id="COG0697">
    <property type="taxonomic scope" value="Bacteria"/>
</dbReference>
<evidence type="ECO:0000313" key="9">
    <source>
        <dbReference type="Proteomes" id="UP000008917"/>
    </source>
</evidence>
<keyword evidence="4 6" id="KW-1133">Transmembrane helix</keyword>
<dbReference type="STRING" id="595537.Varpa_3661"/>
<keyword evidence="3 6" id="KW-0812">Transmembrane</keyword>
<dbReference type="OrthoDB" id="8724050at2"/>
<gene>
    <name evidence="8" type="ordered locus">Varpa_3661</name>
</gene>
<feature type="transmembrane region" description="Helical" evidence="6">
    <location>
        <begin position="256"/>
        <end position="277"/>
    </location>
</feature>
<evidence type="ECO:0000256" key="5">
    <source>
        <dbReference type="ARBA" id="ARBA00023136"/>
    </source>
</evidence>
<feature type="transmembrane region" description="Helical" evidence="6">
    <location>
        <begin position="79"/>
        <end position="99"/>
    </location>
</feature>
<comment type="similarity">
    <text evidence="2">Belongs to the EamA transporter family.</text>
</comment>
<evidence type="ECO:0000256" key="2">
    <source>
        <dbReference type="ARBA" id="ARBA00007362"/>
    </source>
</evidence>
<dbReference type="SUPFAM" id="SSF103481">
    <property type="entry name" value="Multidrug resistance efflux transporter EmrE"/>
    <property type="match status" value="2"/>
</dbReference>
<reference evidence="8 9" key="2">
    <citation type="journal article" date="2013" name="Genome Announc.">
        <title>Genome of the Root-Associated Plant Growth-Promoting Bacterium Variovorax paradoxus Strain EPS.</title>
        <authorList>
            <person name="Han J.I."/>
            <person name="Spain J.C."/>
            <person name="Leadbetter J.R."/>
            <person name="Ovchinnikova G."/>
            <person name="Goodwin L.A."/>
            <person name="Han C.S."/>
            <person name="Woyke T."/>
            <person name="Davenport K.W."/>
            <person name="Orwin P.M."/>
        </authorList>
    </citation>
    <scope>NUCLEOTIDE SEQUENCE [LARGE SCALE GENOMIC DNA]</scope>
    <source>
        <strain evidence="8 9">EPS</strain>
    </source>
</reference>
<dbReference type="Proteomes" id="UP000008917">
    <property type="component" value="Chromosome"/>
</dbReference>
<feature type="domain" description="EamA" evidence="7">
    <location>
        <begin position="14"/>
        <end position="151"/>
    </location>
</feature>